<protein>
    <submittedName>
        <fullName evidence="1">Uncharacterized protein</fullName>
    </submittedName>
</protein>
<reference evidence="1" key="1">
    <citation type="journal article" date="2018" name="Int. J. Syst. Evol. Microbiol.">
        <title>Carboxylicivirga sediminis sp. nov., isolated from coastal sediment.</title>
        <authorList>
            <person name="Wang F.Q."/>
            <person name="Ren L.H."/>
            <person name="Zou R.J."/>
            <person name="Sun Y.Z."/>
            <person name="Liu X.J."/>
            <person name="Jiang F."/>
            <person name="Liu L.J."/>
        </authorList>
    </citation>
    <scope>NUCLEOTIDE SEQUENCE</scope>
    <source>
        <strain evidence="1">JR1</strain>
    </source>
</reference>
<organism evidence="1 2">
    <name type="scientific">Carboxylicivirga sediminis</name>
    <dbReference type="NCBI Taxonomy" id="2006564"/>
    <lineage>
        <taxon>Bacteria</taxon>
        <taxon>Pseudomonadati</taxon>
        <taxon>Bacteroidota</taxon>
        <taxon>Bacteroidia</taxon>
        <taxon>Marinilabiliales</taxon>
        <taxon>Marinilabiliaceae</taxon>
        <taxon>Carboxylicivirga</taxon>
    </lineage>
</organism>
<evidence type="ECO:0000313" key="2">
    <source>
        <dbReference type="Proteomes" id="UP000679220"/>
    </source>
</evidence>
<dbReference type="AlphaFoldDB" id="A0A941F281"/>
<reference evidence="1" key="2">
    <citation type="submission" date="2021-04" db="EMBL/GenBank/DDBJ databases">
        <authorList>
            <person name="Zhang T."/>
            <person name="Zhang Y."/>
            <person name="Lu D."/>
            <person name="Zuo D."/>
            <person name="Du Z."/>
        </authorList>
    </citation>
    <scope>NUCLEOTIDE SEQUENCE</scope>
    <source>
        <strain evidence="1">JR1</strain>
    </source>
</reference>
<dbReference type="Proteomes" id="UP000679220">
    <property type="component" value="Unassembled WGS sequence"/>
</dbReference>
<comment type="caution">
    <text evidence="1">The sequence shown here is derived from an EMBL/GenBank/DDBJ whole genome shotgun (WGS) entry which is preliminary data.</text>
</comment>
<evidence type="ECO:0000313" key="1">
    <source>
        <dbReference type="EMBL" id="MBR8535391.1"/>
    </source>
</evidence>
<proteinExistence type="predicted"/>
<dbReference type="RefSeq" id="WP_212189297.1">
    <property type="nucleotide sequence ID" value="NZ_JAGTAR010000009.1"/>
</dbReference>
<sequence>MVKRFPHTITIESPSFKEVDGQLQKQDTVKATIKGRFEPLSIPKVVLKEGGDSVEVSLCVFTKVKPISDAVSVTFDGQKYNVVKWEAWQTYSIIYLK</sequence>
<keyword evidence="2" id="KW-1185">Reference proteome</keyword>
<gene>
    <name evidence="1" type="ORF">KDU71_07450</name>
</gene>
<name>A0A941F281_9BACT</name>
<accession>A0A941F281</accession>
<dbReference type="EMBL" id="JAGTAR010000009">
    <property type="protein sequence ID" value="MBR8535391.1"/>
    <property type="molecule type" value="Genomic_DNA"/>
</dbReference>